<protein>
    <submittedName>
        <fullName evidence="1">Uncharacterized protein</fullName>
    </submittedName>
</protein>
<dbReference type="PROSITE" id="PS51257">
    <property type="entry name" value="PROKAR_LIPOPROTEIN"/>
    <property type="match status" value="1"/>
</dbReference>
<reference evidence="1" key="1">
    <citation type="submission" date="2018-06" db="EMBL/GenBank/DDBJ databases">
        <authorList>
            <person name="Zhirakovskaya E."/>
        </authorList>
    </citation>
    <scope>NUCLEOTIDE SEQUENCE</scope>
</reference>
<sequence>MRKLNGKYVLLIIFTIIMSSCTSSDSKFDNEKLANKIKPIPPGTAQIC</sequence>
<dbReference type="AlphaFoldDB" id="A0A3B1CDV5"/>
<gene>
    <name evidence="1" type="ORF">MNBD_IGNAVI01-1605</name>
</gene>
<dbReference type="EMBL" id="UOGD01000219">
    <property type="protein sequence ID" value="VAX22244.1"/>
    <property type="molecule type" value="Genomic_DNA"/>
</dbReference>
<name>A0A3B1CDV5_9ZZZZ</name>
<evidence type="ECO:0000313" key="1">
    <source>
        <dbReference type="EMBL" id="VAX22244.1"/>
    </source>
</evidence>
<organism evidence="1">
    <name type="scientific">hydrothermal vent metagenome</name>
    <dbReference type="NCBI Taxonomy" id="652676"/>
    <lineage>
        <taxon>unclassified sequences</taxon>
        <taxon>metagenomes</taxon>
        <taxon>ecological metagenomes</taxon>
    </lineage>
</organism>
<feature type="non-terminal residue" evidence="1">
    <location>
        <position position="48"/>
    </location>
</feature>
<accession>A0A3B1CDV5</accession>
<proteinExistence type="predicted"/>